<dbReference type="Proteomes" id="UP000005233">
    <property type="component" value="Chromosome"/>
</dbReference>
<dbReference type="Gene3D" id="3.40.210.20">
    <property type="entry name" value="MvaI/BcnI restriction endonuclease, catalytic domain"/>
    <property type="match status" value="1"/>
</dbReference>
<dbReference type="OrthoDB" id="58109at2157"/>
<evidence type="ECO:0000259" key="1">
    <source>
        <dbReference type="Pfam" id="PF15515"/>
    </source>
</evidence>
<dbReference type="EMBL" id="CP003243">
    <property type="protein sequence ID" value="AFD01120.1"/>
    <property type="molecule type" value="Genomic_DNA"/>
</dbReference>
<dbReference type="REBASE" id="46274">
    <property type="entry name" value="Mco254ORF2388P"/>
</dbReference>
<accession>H8I6C2</accession>
<dbReference type="Gene3D" id="3.30.70.3570">
    <property type="entry name" value="MvaI/BcnI restriction endonuclease, recognition domain"/>
    <property type="match status" value="1"/>
</dbReference>
<dbReference type="GeneID" id="11972564"/>
<organism evidence="2 3">
    <name type="scientific">Methanocella conradii (strain DSM 24694 / JCM 17849 / CGMCC 1.5162 / HZ254)</name>
    <dbReference type="NCBI Taxonomy" id="1041930"/>
    <lineage>
        <taxon>Archaea</taxon>
        <taxon>Methanobacteriati</taxon>
        <taxon>Methanobacteriota</taxon>
        <taxon>Stenosarchaea group</taxon>
        <taxon>Methanomicrobia</taxon>
        <taxon>Methanocellales</taxon>
        <taxon>Methanocellaceae</taxon>
        <taxon>Methanocella</taxon>
    </lineage>
</organism>
<dbReference type="RefSeq" id="WP_014406951.1">
    <property type="nucleotide sequence ID" value="NC_017034.1"/>
</dbReference>
<dbReference type="Pfam" id="PF15515">
    <property type="entry name" value="MvaI_BcnI"/>
    <property type="match status" value="1"/>
</dbReference>
<dbReference type="HOGENOM" id="CLU_1141953_0_0_2"/>
<feature type="domain" description="MvaI/BcnI restriction endonuclease" evidence="1">
    <location>
        <begin position="10"/>
        <end position="261"/>
    </location>
</feature>
<sequence length="267" mass="30662">MKIYTKEELIKRLKEIRDMGWVKCTRPANDGCVGNTLEDLLGIAENNIPLANSGEWEIKAQRATSSSLTTLLHLEPSPQAIRFVPNIFLSKYGWPHETIPNELSFRQTIRATHRTDRGFTIIVNDEKKRIEVSFDANTVDARHNEWLKSVEKRAGLGELNPQPYWGFDDLYHKIGSKLLNCVYVRADALKGDPLAQTRIDGRSSKVEYYKFNKIFMLSGLDQEKIISAIKNGKIYVDFDARTHHNHGTKFRMAQDTLPELYKDIIII</sequence>
<keyword evidence="3" id="KW-1185">Reference proteome</keyword>
<name>H8I6C2_METCZ</name>
<protein>
    <recommendedName>
        <fullName evidence="1">MvaI/BcnI restriction endonuclease domain-containing protein</fullName>
    </recommendedName>
</protein>
<evidence type="ECO:0000313" key="3">
    <source>
        <dbReference type="Proteomes" id="UP000005233"/>
    </source>
</evidence>
<dbReference type="InterPro" id="IPR029127">
    <property type="entry name" value="MvaI_BcnI"/>
</dbReference>
<gene>
    <name evidence="2" type="ordered locus">Mtc_2389</name>
</gene>
<dbReference type="KEGG" id="mez:Mtc_2389"/>
<evidence type="ECO:0000313" key="2">
    <source>
        <dbReference type="EMBL" id="AFD01120.1"/>
    </source>
</evidence>
<reference evidence="2 3" key="1">
    <citation type="journal article" date="2012" name="J. Bacteriol.">
        <title>Complete genome sequence of a thermophilic methanogen, Methanocella conradii HZ254, isolated from Chinese rice field soil.</title>
        <authorList>
            <person name="Lu Z."/>
            <person name="Lu Y."/>
        </authorList>
    </citation>
    <scope>NUCLEOTIDE SEQUENCE [LARGE SCALE GENOMIC DNA]</scope>
    <source>
        <strain evidence="3">DSM 24694 / JCM 17849 / CGMCC 1.5162 / HZ254</strain>
    </source>
</reference>
<dbReference type="InterPro" id="IPR043005">
    <property type="entry name" value="MvaI_BcnI_rec"/>
</dbReference>
<dbReference type="InterPro" id="IPR043004">
    <property type="entry name" value="MvaI_BcnI_cat"/>
</dbReference>
<proteinExistence type="predicted"/>
<dbReference type="AlphaFoldDB" id="H8I6C2"/>
<dbReference type="CDD" id="cd22339">
    <property type="entry name" value="NciI-like"/>
    <property type="match status" value="1"/>
</dbReference>
<dbReference type="eggNOG" id="arCOG08993">
    <property type="taxonomic scope" value="Archaea"/>
</dbReference>
<dbReference type="STRING" id="1041930.Mtc_2389"/>